<dbReference type="InParanoid" id="B9SLX8"/>
<gene>
    <name evidence="1" type="ORF">RCOM_1309360</name>
</gene>
<name>B9SLX8_RICCO</name>
<dbReference type="OrthoDB" id="1936669at2759"/>
<dbReference type="eggNOG" id="ENOG502S4S8">
    <property type="taxonomic scope" value="Eukaryota"/>
</dbReference>
<organism evidence="1 2">
    <name type="scientific">Ricinus communis</name>
    <name type="common">Castor bean</name>
    <dbReference type="NCBI Taxonomy" id="3988"/>
    <lineage>
        <taxon>Eukaryota</taxon>
        <taxon>Viridiplantae</taxon>
        <taxon>Streptophyta</taxon>
        <taxon>Embryophyta</taxon>
        <taxon>Tracheophyta</taxon>
        <taxon>Spermatophyta</taxon>
        <taxon>Magnoliopsida</taxon>
        <taxon>eudicotyledons</taxon>
        <taxon>Gunneridae</taxon>
        <taxon>Pentapetalae</taxon>
        <taxon>rosids</taxon>
        <taxon>fabids</taxon>
        <taxon>Malpighiales</taxon>
        <taxon>Euphorbiaceae</taxon>
        <taxon>Acalyphoideae</taxon>
        <taxon>Acalypheae</taxon>
        <taxon>Ricinus</taxon>
    </lineage>
</organism>
<protein>
    <submittedName>
        <fullName evidence="1">Uncharacterized protein</fullName>
    </submittedName>
</protein>
<keyword evidence="2" id="KW-1185">Reference proteome</keyword>
<dbReference type="Proteomes" id="UP000008311">
    <property type="component" value="Unassembled WGS sequence"/>
</dbReference>
<proteinExistence type="predicted"/>
<reference evidence="2" key="1">
    <citation type="journal article" date="2010" name="Nat. Biotechnol.">
        <title>Draft genome sequence of the oilseed species Ricinus communis.</title>
        <authorList>
            <person name="Chan A.P."/>
            <person name="Crabtree J."/>
            <person name="Zhao Q."/>
            <person name="Lorenzi H."/>
            <person name="Orvis J."/>
            <person name="Puiu D."/>
            <person name="Melake-Berhan A."/>
            <person name="Jones K.M."/>
            <person name="Redman J."/>
            <person name="Chen G."/>
            <person name="Cahoon E.B."/>
            <person name="Gedil M."/>
            <person name="Stanke M."/>
            <person name="Haas B.J."/>
            <person name="Wortman J.R."/>
            <person name="Fraser-Liggett C.M."/>
            <person name="Ravel J."/>
            <person name="Rabinowicz P.D."/>
        </authorList>
    </citation>
    <scope>NUCLEOTIDE SEQUENCE [LARGE SCALE GENOMIC DNA]</scope>
    <source>
        <strain evidence="2">cv. Hale</strain>
    </source>
</reference>
<dbReference type="InterPro" id="IPR008480">
    <property type="entry name" value="DUF761_pln"/>
</dbReference>
<evidence type="ECO:0000313" key="2">
    <source>
        <dbReference type="Proteomes" id="UP000008311"/>
    </source>
</evidence>
<dbReference type="KEGG" id="rcu:8260382"/>
<evidence type="ECO:0000313" key="1">
    <source>
        <dbReference type="EMBL" id="EEF35369.1"/>
    </source>
</evidence>
<dbReference type="OMA" id="TPLIHYH"/>
<accession>B9SLX8</accession>
<dbReference type="PANTHER" id="PTHR33265:SF10">
    <property type="entry name" value="OS01G0133200 PROTEIN"/>
    <property type="match status" value="1"/>
</dbReference>
<dbReference type="AlphaFoldDB" id="B9SLX8"/>
<dbReference type="Pfam" id="PF05553">
    <property type="entry name" value="DUF761"/>
    <property type="match status" value="1"/>
</dbReference>
<dbReference type="EMBL" id="EQ974023">
    <property type="protein sequence ID" value="EEF35369.1"/>
    <property type="molecule type" value="Genomic_DNA"/>
</dbReference>
<sequence>MLKQKVPIFRKVSNMLRMSIFVSKMRKPVIPKLILFLKKSRKLKRSKFLLLDEYRNRNNYGFLHDYEFSPSSTPPLLFHCRKKMQFKKYGSYKDSIYSMFFMCRCSGGLKGGEVALPLETVVPSASAIIHAGDYLQPLDLWDEEESVDQKAERFIERFYQEMRMQRQESI</sequence>
<dbReference type="PANTHER" id="PTHR33265">
    <property type="entry name" value="AVR9/CF-9 RAPIDLY ELICITED PROTEIN-RELATED"/>
    <property type="match status" value="1"/>
</dbReference>